<protein>
    <recommendedName>
        <fullName evidence="3">DUF2735 domain-containing protein</fullName>
    </recommendedName>
</protein>
<dbReference type="AlphaFoldDB" id="A0A1I7NIT0"/>
<proteinExistence type="predicted"/>
<keyword evidence="2" id="KW-1185">Reference proteome</keyword>
<name>A0A1I7NIT0_9HYPH</name>
<reference evidence="2" key="1">
    <citation type="submission" date="2016-10" db="EMBL/GenBank/DDBJ databases">
        <authorList>
            <person name="Varghese N."/>
            <person name="Submissions S."/>
        </authorList>
    </citation>
    <scope>NUCLEOTIDE SEQUENCE [LARGE SCALE GENOMIC DNA]</scope>
    <source>
        <strain evidence="2">DSM 1565</strain>
    </source>
</reference>
<dbReference type="STRING" id="51670.SAMN04488557_2356"/>
<dbReference type="Proteomes" id="UP000199423">
    <property type="component" value="Unassembled WGS sequence"/>
</dbReference>
<organism evidence="1 2">
    <name type="scientific">Hyphomicrobium facile</name>
    <dbReference type="NCBI Taxonomy" id="51670"/>
    <lineage>
        <taxon>Bacteria</taxon>
        <taxon>Pseudomonadati</taxon>
        <taxon>Pseudomonadota</taxon>
        <taxon>Alphaproteobacteria</taxon>
        <taxon>Hyphomicrobiales</taxon>
        <taxon>Hyphomicrobiaceae</taxon>
        <taxon>Hyphomicrobium</taxon>
    </lineage>
</organism>
<evidence type="ECO:0000313" key="1">
    <source>
        <dbReference type="EMBL" id="SFV34540.1"/>
    </source>
</evidence>
<sequence length="66" mass="7632">MTEIQYRQTAKIYQFPRGGRASLHGERLVKKASAIVPSRLARHVEFGSCWYHEAAIEEDAELVRWS</sequence>
<gene>
    <name evidence="1" type="ORF">SAMN04488557_2356</name>
</gene>
<dbReference type="RefSeq" id="WP_092867848.1">
    <property type="nucleotide sequence ID" value="NZ_FPCH01000002.1"/>
</dbReference>
<evidence type="ECO:0000313" key="2">
    <source>
        <dbReference type="Proteomes" id="UP000199423"/>
    </source>
</evidence>
<accession>A0A1I7NIT0</accession>
<evidence type="ECO:0008006" key="3">
    <source>
        <dbReference type="Google" id="ProtNLM"/>
    </source>
</evidence>
<dbReference type="InterPro" id="IPR021232">
    <property type="entry name" value="DUF2735"/>
</dbReference>
<dbReference type="Pfam" id="PF10931">
    <property type="entry name" value="DUF2735"/>
    <property type="match status" value="1"/>
</dbReference>
<dbReference type="OrthoDB" id="8001436at2"/>
<dbReference type="EMBL" id="FPCH01000002">
    <property type="protein sequence ID" value="SFV34540.1"/>
    <property type="molecule type" value="Genomic_DNA"/>
</dbReference>